<organism evidence="3 4">
    <name type="scientific">Kitasatospora herbaricolor</name>
    <dbReference type="NCBI Taxonomy" id="68217"/>
    <lineage>
        <taxon>Bacteria</taxon>
        <taxon>Bacillati</taxon>
        <taxon>Actinomycetota</taxon>
        <taxon>Actinomycetes</taxon>
        <taxon>Kitasatosporales</taxon>
        <taxon>Streptomycetaceae</taxon>
        <taxon>Kitasatospora</taxon>
    </lineage>
</organism>
<evidence type="ECO:0000313" key="4">
    <source>
        <dbReference type="Proteomes" id="UP001432014"/>
    </source>
</evidence>
<dbReference type="EMBL" id="CP108482">
    <property type="protein sequence ID" value="WUS58966.1"/>
    <property type="molecule type" value="Genomic_DNA"/>
</dbReference>
<proteinExistence type="predicted"/>
<dbReference type="SUPFAM" id="SSF103473">
    <property type="entry name" value="MFS general substrate transporter"/>
    <property type="match status" value="1"/>
</dbReference>
<feature type="transmembrane region" description="Helical" evidence="2">
    <location>
        <begin position="51"/>
        <end position="78"/>
    </location>
</feature>
<keyword evidence="2" id="KW-0812">Transmembrane</keyword>
<name>A0ABZ1WDM2_9ACTN</name>
<protein>
    <recommendedName>
        <fullName evidence="5">MFS transporter</fullName>
    </recommendedName>
</protein>
<evidence type="ECO:0000313" key="3">
    <source>
        <dbReference type="EMBL" id="WUS58966.1"/>
    </source>
</evidence>
<reference evidence="3 4" key="1">
    <citation type="submission" date="2022-10" db="EMBL/GenBank/DDBJ databases">
        <title>The complete genomes of actinobacterial strains from the NBC collection.</title>
        <authorList>
            <person name="Joergensen T.S."/>
            <person name="Alvarez Arevalo M."/>
            <person name="Sterndorff E.B."/>
            <person name="Faurdal D."/>
            <person name="Vuksanovic O."/>
            <person name="Mourched A.-S."/>
            <person name="Charusanti P."/>
            <person name="Shaw S."/>
            <person name="Blin K."/>
            <person name="Weber T."/>
        </authorList>
    </citation>
    <scope>NUCLEOTIDE SEQUENCE [LARGE SCALE GENOMIC DNA]</scope>
    <source>
        <strain evidence="3 4">NBC_01247</strain>
    </source>
</reference>
<dbReference type="Proteomes" id="UP001432014">
    <property type="component" value="Chromosome"/>
</dbReference>
<dbReference type="RefSeq" id="WP_329494884.1">
    <property type="nucleotide sequence ID" value="NZ_CP108460.1"/>
</dbReference>
<evidence type="ECO:0000256" key="1">
    <source>
        <dbReference type="SAM" id="MobiDB-lite"/>
    </source>
</evidence>
<keyword evidence="4" id="KW-1185">Reference proteome</keyword>
<gene>
    <name evidence="3" type="ORF">OG469_27765</name>
</gene>
<feature type="region of interest" description="Disordered" evidence="1">
    <location>
        <begin position="81"/>
        <end position="105"/>
    </location>
</feature>
<accession>A0ABZ1WDM2</accession>
<dbReference type="InterPro" id="IPR036259">
    <property type="entry name" value="MFS_trans_sf"/>
</dbReference>
<evidence type="ECO:0008006" key="5">
    <source>
        <dbReference type="Google" id="ProtNLM"/>
    </source>
</evidence>
<evidence type="ECO:0000256" key="2">
    <source>
        <dbReference type="SAM" id="Phobius"/>
    </source>
</evidence>
<keyword evidence="2" id="KW-1133">Transmembrane helix</keyword>
<sequence>MLFALWAFFSQLYQAPQQARLIALASGQRGLLPALNASMLYLGISLGSLLAGTFLPVLGAGTFLPVLGLLPLALAGLAHRASARRTDRPKPAPSTAGTVRAGVTR</sequence>
<keyword evidence="2" id="KW-0472">Membrane</keyword>